<evidence type="ECO:0000313" key="6">
    <source>
        <dbReference type="Proteomes" id="UP000494205"/>
    </source>
</evidence>
<dbReference type="PANTHER" id="PTHR33055:SF3">
    <property type="entry name" value="PUTATIVE TRANSPOSASE FOR IS117-RELATED"/>
    <property type="match status" value="1"/>
</dbReference>
<dbReference type="GO" id="GO:0006313">
    <property type="term" value="P:DNA transposition"/>
    <property type="evidence" value="ECO:0007669"/>
    <property type="project" value="InterPro"/>
</dbReference>
<dbReference type="Pfam" id="PF02371">
    <property type="entry name" value="Transposase_20"/>
    <property type="match status" value="1"/>
</dbReference>
<evidence type="ECO:0000259" key="2">
    <source>
        <dbReference type="Pfam" id="PF02371"/>
    </source>
</evidence>
<dbReference type="GO" id="GO:0003677">
    <property type="term" value="F:DNA binding"/>
    <property type="evidence" value="ECO:0007669"/>
    <property type="project" value="InterPro"/>
</dbReference>
<dbReference type="OrthoDB" id="5289737at2"/>
<organism evidence="3 6">
    <name type="scientific">Paraburkholderia rhynchosiae</name>
    <dbReference type="NCBI Taxonomy" id="487049"/>
    <lineage>
        <taxon>Bacteria</taxon>
        <taxon>Pseudomonadati</taxon>
        <taxon>Pseudomonadota</taxon>
        <taxon>Betaproteobacteria</taxon>
        <taxon>Burkholderiales</taxon>
        <taxon>Burkholderiaceae</taxon>
        <taxon>Paraburkholderia</taxon>
    </lineage>
</organism>
<dbReference type="PANTHER" id="PTHR33055">
    <property type="entry name" value="TRANSPOSASE FOR INSERTION SEQUENCE ELEMENT IS1111A"/>
    <property type="match status" value="1"/>
</dbReference>
<proteinExistence type="predicted"/>
<evidence type="ECO:0000313" key="4">
    <source>
        <dbReference type="EMBL" id="PMS28760.1"/>
    </source>
</evidence>
<dbReference type="Pfam" id="PF01548">
    <property type="entry name" value="DEDD_Tnp_IS110"/>
    <property type="match status" value="1"/>
</dbReference>
<dbReference type="GO" id="GO:0004803">
    <property type="term" value="F:transposase activity"/>
    <property type="evidence" value="ECO:0007669"/>
    <property type="project" value="InterPro"/>
</dbReference>
<dbReference type="Proteomes" id="UP000235659">
    <property type="component" value="Unassembled WGS sequence"/>
</dbReference>
<name>A0A2N7WH61_9BURK</name>
<dbReference type="EMBL" id="PNXY01000016">
    <property type="protein sequence ID" value="PMS28760.1"/>
    <property type="molecule type" value="Genomic_DNA"/>
</dbReference>
<dbReference type="NCBIfam" id="NF033542">
    <property type="entry name" value="transpos_IS110"/>
    <property type="match status" value="1"/>
</dbReference>
<accession>A0A2N7WH61</accession>
<dbReference type="InterPro" id="IPR003346">
    <property type="entry name" value="Transposase_20"/>
</dbReference>
<dbReference type="RefSeq" id="WP_102634176.1">
    <property type="nucleotide sequence ID" value="NZ_CADIJZ010000004.1"/>
</dbReference>
<dbReference type="EMBL" id="CADIJZ010000004">
    <property type="protein sequence ID" value="CAB3657339.1"/>
    <property type="molecule type" value="Genomic_DNA"/>
</dbReference>
<reference evidence="3 6" key="2">
    <citation type="submission" date="2020-04" db="EMBL/GenBank/DDBJ databases">
        <authorList>
            <person name="De Canck E."/>
        </authorList>
    </citation>
    <scope>NUCLEOTIDE SEQUENCE [LARGE SCALE GENOMIC DNA]</scope>
    <source>
        <strain evidence="3 6">LMG 27174</strain>
    </source>
</reference>
<dbReference type="Proteomes" id="UP000494205">
    <property type="component" value="Unassembled WGS sequence"/>
</dbReference>
<evidence type="ECO:0000313" key="5">
    <source>
        <dbReference type="Proteomes" id="UP000235659"/>
    </source>
</evidence>
<dbReference type="InterPro" id="IPR002525">
    <property type="entry name" value="Transp_IS110-like_N"/>
</dbReference>
<protein>
    <submittedName>
        <fullName evidence="3 4">IS110 family transposase</fullName>
    </submittedName>
</protein>
<dbReference type="AlphaFoldDB" id="A0A2N7WH61"/>
<dbReference type="InterPro" id="IPR047650">
    <property type="entry name" value="Transpos_IS110"/>
</dbReference>
<feature type="domain" description="Transposase IS110-like N-terminal" evidence="1">
    <location>
        <begin position="7"/>
        <end position="145"/>
    </location>
</feature>
<feature type="domain" description="Transposase IS116/IS110/IS902 C-terminal" evidence="2">
    <location>
        <begin position="211"/>
        <end position="290"/>
    </location>
</feature>
<evidence type="ECO:0000313" key="3">
    <source>
        <dbReference type="EMBL" id="CAB3657339.1"/>
    </source>
</evidence>
<sequence>MNATTYGLDVAKQIFQMYWVDAPTGEIANRRFRRDELITFLAQRPAGRVALEACGSAHWWARKIQALGHEVVLLHAKFIRPFVQTNKTDAADARAIWTAVQQPGMRTVATKTEDQQAILGLHRMRSLLIKFRTMRVNQLRGLLYEFGMSFRAGRVAGLNEIRARMAELEDAVSGMMISSLQDQLRRIDGIEQDIDQLEKRIGSWHKHEAACRAIAEVPGIGRLTATALVATIGDAKTFKSGREFASFLGLVPRQSGTGGKIRLGSISKRGDPYLRTLLIHGARSVMCHTKVPAAWQKGIQERRPANVVAVALANKIARTAWAILAHGSMYEKHHVSVKSV</sequence>
<gene>
    <name evidence="4" type="ORF">C0Z16_21835</name>
    <name evidence="3" type="ORF">LMG27174_01482</name>
</gene>
<evidence type="ECO:0000259" key="1">
    <source>
        <dbReference type="Pfam" id="PF01548"/>
    </source>
</evidence>
<keyword evidence="5" id="KW-1185">Reference proteome</keyword>
<reference evidence="4 5" key="1">
    <citation type="submission" date="2018-01" db="EMBL/GenBank/DDBJ databases">
        <title>Whole genome analyses suggest that Burkholderia sensu lato contains two further novel genera in the rhizoxinica-symbiotica group Mycetohabitans gen. nov., and Trinickia gen. nov.: implications for the evolution of diazotrophy and nodulation in the Burkholderiaceae.</title>
        <authorList>
            <person name="Estrada-de los Santos P."/>
            <person name="Palmer M."/>
            <person name="Chavez-Ramirez B."/>
            <person name="Beukes C."/>
            <person name="Steenkamp E.T."/>
            <person name="Hirsch A.M."/>
            <person name="Manyaka P."/>
            <person name="Maluk M."/>
            <person name="Lafos M."/>
            <person name="Crook M."/>
            <person name="Gross E."/>
            <person name="Simon M.F."/>
            <person name="Bueno dos Reis Junior F."/>
            <person name="Poole P.S."/>
            <person name="Venter S.N."/>
            <person name="James E.K."/>
        </authorList>
    </citation>
    <scope>NUCLEOTIDE SEQUENCE [LARGE SCALE GENOMIC DNA]</scope>
    <source>
        <strain evidence="4 5">WSM 3937</strain>
    </source>
</reference>